<dbReference type="InterPro" id="IPR003615">
    <property type="entry name" value="HNH_nuc"/>
</dbReference>
<evidence type="ECO:0000259" key="1">
    <source>
        <dbReference type="SMART" id="SM00507"/>
    </source>
</evidence>
<name>A0ABP6BUS6_9MICO</name>
<gene>
    <name evidence="2" type="ORF">GCM10009862_28720</name>
</gene>
<sequence length="417" mass="45645">MSPEDAEAAMLEGLLAGVEKTRASIAALEALELNLLATARQIAADRTSRLSDPSARAHEMPLRDIAAEFATALHANDRGMQNELHDAADIARRLPRSLAALAEGRISRRHLRAIHEASAGLDGPQLVAYDERAAAAASEVSVNRLRPILRRLAEQAQQRPLTERHREARAHRGVFVRDLPDGMAELTAVLPVIEAHGAHDRLTRMAHLVRDAHDPEADPRTIDQLRADILSDLLLTSTTAETADAPHAGIDAVRAHVRITIPATTLLGATDAGSELVGVSPVDAETARRLAGGAAAWTRVLTHPVTGNVVAVDRYRPSEDQRRLLQVRDERCRFPGCRMPTHRCDIDHTVDWAHGGTTHVDNLAHLCRRHHSLKHATPWRVRLGHDGVLEWTSPQGRHHRDSPASRVVFTDAADPPF</sequence>
<dbReference type="Gene3D" id="1.10.30.50">
    <property type="match status" value="1"/>
</dbReference>
<dbReference type="Proteomes" id="UP001500274">
    <property type="component" value="Unassembled WGS sequence"/>
</dbReference>
<comment type="caution">
    <text evidence="2">The sequence shown here is derived from an EMBL/GenBank/DDBJ whole genome shotgun (WGS) entry which is preliminary data.</text>
</comment>
<evidence type="ECO:0000313" key="2">
    <source>
        <dbReference type="EMBL" id="GAA2588567.1"/>
    </source>
</evidence>
<dbReference type="Pfam" id="PF02720">
    <property type="entry name" value="DUF222"/>
    <property type="match status" value="1"/>
</dbReference>
<dbReference type="InterPro" id="IPR003870">
    <property type="entry name" value="DUF222"/>
</dbReference>
<accession>A0ABP6BUS6</accession>
<keyword evidence="3" id="KW-1185">Reference proteome</keyword>
<feature type="domain" description="HNH nuclease" evidence="1">
    <location>
        <begin position="320"/>
        <end position="372"/>
    </location>
</feature>
<proteinExistence type="predicted"/>
<dbReference type="SMART" id="SM00507">
    <property type="entry name" value="HNHc"/>
    <property type="match status" value="1"/>
</dbReference>
<dbReference type="CDD" id="cd00085">
    <property type="entry name" value="HNHc"/>
    <property type="match status" value="1"/>
</dbReference>
<dbReference type="EMBL" id="BAAARI010000036">
    <property type="protein sequence ID" value="GAA2588567.1"/>
    <property type="molecule type" value="Genomic_DNA"/>
</dbReference>
<reference evidence="3" key="1">
    <citation type="journal article" date="2019" name="Int. J. Syst. Evol. Microbiol.">
        <title>The Global Catalogue of Microorganisms (GCM) 10K type strain sequencing project: providing services to taxonomists for standard genome sequencing and annotation.</title>
        <authorList>
            <consortium name="The Broad Institute Genomics Platform"/>
            <consortium name="The Broad Institute Genome Sequencing Center for Infectious Disease"/>
            <person name="Wu L."/>
            <person name="Ma J."/>
        </authorList>
    </citation>
    <scope>NUCLEOTIDE SEQUENCE [LARGE SCALE GENOMIC DNA]</scope>
    <source>
        <strain evidence="3">JCM 16365</strain>
    </source>
</reference>
<evidence type="ECO:0000313" key="3">
    <source>
        <dbReference type="Proteomes" id="UP001500274"/>
    </source>
</evidence>
<protein>
    <recommendedName>
        <fullName evidence="1">HNH nuclease domain-containing protein</fullName>
    </recommendedName>
</protein>
<organism evidence="2 3">
    <name type="scientific">Microbacterium binotii</name>
    <dbReference type="NCBI Taxonomy" id="462710"/>
    <lineage>
        <taxon>Bacteria</taxon>
        <taxon>Bacillati</taxon>
        <taxon>Actinomycetota</taxon>
        <taxon>Actinomycetes</taxon>
        <taxon>Micrococcales</taxon>
        <taxon>Microbacteriaceae</taxon>
        <taxon>Microbacterium</taxon>
    </lineage>
</organism>